<feature type="compositionally biased region" description="Polar residues" evidence="1">
    <location>
        <begin position="78"/>
        <end position="88"/>
    </location>
</feature>
<dbReference type="PANTHER" id="PTHR24216">
    <property type="entry name" value="PAXILLIN-RELATED"/>
    <property type="match status" value="1"/>
</dbReference>
<feature type="compositionally biased region" description="Basic and acidic residues" evidence="1">
    <location>
        <begin position="1333"/>
        <end position="1353"/>
    </location>
</feature>
<feature type="region of interest" description="Disordered" evidence="1">
    <location>
        <begin position="59"/>
        <end position="139"/>
    </location>
</feature>
<feature type="compositionally biased region" description="Low complexity" evidence="1">
    <location>
        <begin position="881"/>
        <end position="895"/>
    </location>
</feature>
<dbReference type="InterPro" id="IPR015671">
    <property type="entry name" value="GSCR1_dom"/>
</dbReference>
<dbReference type="Proteomes" id="UP000054359">
    <property type="component" value="Unassembled WGS sequence"/>
</dbReference>
<sequence length="1717" mass="183895">MGYSYAVDSQGLLAQSGVCPSSSGGGGMSLVVASSSVGPQTYQHASSSGATIHHIPSSVAHSSLHPHSPASARPATPLSHNIKSPGQGPSSVHSMPPPSPLQQTRSPLPSHTPSPAPAWSPAPPVLSPATSRAQSSMPSVAFQQSHNQILQTTCNVTQFVTALATQQSITQKLTLQQQQQLFLQQQLSPASQQQSAPRLTSVTSPVVTTAAVAVTPPMVQLISAPQSNVSLPTRTSHSTVRPIQPKLPPQILPKPATCSASSQFVTPAPAPKQAPPTPVTAGQRTVGVGIQPGATGQLVIGQGQPGVFSGPQGTIVLNQIIPGVGQSPILIQGNLSNLANIPGLQLTLRPPSSASPGQPLNSTTSQNNATLIAALQGPSQHAQTLFAQAKSPIHGQQTIVIPNNIAHAGITSQNINLTSTAIPNSNIMSSSSQGQGFLARSNIILSPRVVGGNQGLQLQQIQTPQGPILAFAPSQAIAVPHLQTALQNATLGNAQLAPVTVPMHGVMAAGQGVISGISLQSHAPQSALQQQTQQSLFGTAVPFTSHLEQSSHQVIQVPQPLAPHQVSVNHPNQLQSQQQQVEHSPKPASPPKPSKVPSVNLEELLKEHGIVPENSPPPSPDSNSPLMEDTVPSQLQPSSTVVPSPHLITALQSQQVLLEQLSQSPQGHASVPLKLAFTQDGSVIFQPHSSFGGTPRVHQYVSSGQVHGRATSSVGSVILPTVTTSSVSVPVVTTEPSTSRNHSALIARLNAGPAISVPEVSPIAVVSCAGGSTTASITTTTITTTTTTLVPLTVQSLNVNSSPIASSYIVQKTNPLPTGAERVFVAEDVIPPQNNVTSVISSNPVQNIPNRINHINSGFQALVVPNEHLARTSQNTPKTVQSSHTGNGSTTSSQNVVQPELEKCGPNDTTHRESAEISGAPVPSHIHPAFSSNVPNQALVQKIQKEISELVTLKYRTQEQQRTLNHLLAFQQKCTGQNRSGKGCRANQNQIRAEEVDRLIQQRPQNNAPSVINEPSPHLQLKTPVLATQQSVQHEKQQNVTNSKVVASHNVHLVNLLKKGPPHNPPVKHIAPATTSVTAVCDSTTTVPNVTVTTHQRVNQVITSNQQRLPTAHGQCSKQASEVSQQQVIVRMQKPQQQTGQACPNIVQLKVPPPPPPPAVKRVVNTVPRTVLINEQLTKDQNGALNPDVKTPFSSVEDACRRLLPFHVYNSKVPSVAEIEKADVTFNKVAVTLLDRFRRLKNKYHLLQIKESMLPCATPDQVLLERLFIEDEEAALREDKALVSEGKILALPPPPQSWLKELHSSCNSPSTSSNAQGHQAVVKEEAETDSEENTEKESSDPHVPEDSDPLYKEDDNLEAPVIDSCADIMVPQNDYNCERSPPTLKRIVIKPEKLSEKDLEEPLTRKRFKFNNTCVKPEPVGCDWGHDGTHNKLVSSKHSDKDDLKTNHKYPHAPLTRDSFHSDNRIDDDMMAKILNMSPMEIDDDDDDDDIETVSSHVVDFDPPSGTNDLADFEPPVARTEESCNSTLLYNSSIIRTNCEVKYDFDMLGCPEWADDYVHHPPNESDVNADTIMSDHGNPSDLDLSGLDGLEDHLEESQHGIPNGIQNDDDSAVSGMSYIGYRILKHQKRYTDIAAQSASNCSNNEQVQSAIKSITGTHAENTRRSYFGAEDVEFLHLNKQSHNAHITDYGGNIDAEMGVTRGESDEVLDEAVRSILL</sequence>
<feature type="compositionally biased region" description="Polar residues" evidence="1">
    <location>
        <begin position="229"/>
        <end position="241"/>
    </location>
</feature>
<feature type="region of interest" description="Disordered" evidence="1">
    <location>
        <begin position="1299"/>
        <end position="1353"/>
    </location>
</feature>
<feature type="compositionally biased region" description="Low complexity" evidence="1">
    <location>
        <begin position="59"/>
        <end position="75"/>
    </location>
</feature>
<gene>
    <name evidence="3" type="ORF">X975_10271</name>
</gene>
<feature type="compositionally biased region" description="Pro residues" evidence="1">
    <location>
        <begin position="110"/>
        <end position="126"/>
    </location>
</feature>
<keyword evidence="4" id="KW-1185">Reference proteome</keyword>
<evidence type="ECO:0000313" key="4">
    <source>
        <dbReference type="Proteomes" id="UP000054359"/>
    </source>
</evidence>
<feature type="compositionally biased region" description="Low complexity" evidence="1">
    <location>
        <begin position="1304"/>
        <end position="1313"/>
    </location>
</feature>
<feature type="non-terminal residue" evidence="3">
    <location>
        <position position="1717"/>
    </location>
</feature>
<feature type="compositionally biased region" description="Polar residues" evidence="1">
    <location>
        <begin position="130"/>
        <end position="139"/>
    </location>
</feature>
<dbReference type="OrthoDB" id="2556847at2759"/>
<feature type="compositionally biased region" description="Basic and acidic residues" evidence="1">
    <location>
        <begin position="900"/>
        <end position="915"/>
    </location>
</feature>
<reference evidence="3 4" key="1">
    <citation type="submission" date="2013-11" db="EMBL/GenBank/DDBJ databases">
        <title>Genome sequencing of Stegodyphus mimosarum.</title>
        <authorList>
            <person name="Bechsgaard J."/>
        </authorList>
    </citation>
    <scope>NUCLEOTIDE SEQUENCE [LARGE SCALE GENOMIC DNA]</scope>
</reference>
<dbReference type="PANTHER" id="PTHR24216:SF65">
    <property type="entry name" value="PAXILLIN-LIKE PROTEIN 1"/>
    <property type="match status" value="1"/>
</dbReference>
<feature type="region of interest" description="Disordered" evidence="1">
    <location>
        <begin position="229"/>
        <end position="280"/>
    </location>
</feature>
<evidence type="ECO:0000259" key="2">
    <source>
        <dbReference type="Pfam" id="PF15249"/>
    </source>
</evidence>
<dbReference type="EMBL" id="KK116797">
    <property type="protein sequence ID" value="KFM68768.1"/>
    <property type="molecule type" value="Genomic_DNA"/>
</dbReference>
<feature type="compositionally biased region" description="Polar residues" evidence="1">
    <location>
        <begin position="631"/>
        <end position="642"/>
    </location>
</feature>
<feature type="compositionally biased region" description="Pro residues" evidence="1">
    <location>
        <begin position="268"/>
        <end position="278"/>
    </location>
</feature>
<feature type="region of interest" description="Disordered" evidence="1">
    <location>
        <begin position="572"/>
        <end position="597"/>
    </location>
</feature>
<proteinExistence type="predicted"/>
<evidence type="ECO:0000313" key="3">
    <source>
        <dbReference type="EMBL" id="KFM68768.1"/>
    </source>
</evidence>
<feature type="region of interest" description="Disordered" evidence="1">
    <location>
        <begin position="872"/>
        <end position="930"/>
    </location>
</feature>
<feature type="domain" description="GLTSCR protein conserved" evidence="2">
    <location>
        <begin position="1180"/>
        <end position="1280"/>
    </location>
</feature>
<protein>
    <submittedName>
        <fullName evidence="3">Glioma tumor suppressor candidate region 1 protein</fullName>
    </submittedName>
</protein>
<organism evidence="3 4">
    <name type="scientific">Stegodyphus mimosarum</name>
    <name type="common">African social velvet spider</name>
    <dbReference type="NCBI Taxonomy" id="407821"/>
    <lineage>
        <taxon>Eukaryota</taxon>
        <taxon>Metazoa</taxon>
        <taxon>Ecdysozoa</taxon>
        <taxon>Arthropoda</taxon>
        <taxon>Chelicerata</taxon>
        <taxon>Arachnida</taxon>
        <taxon>Araneae</taxon>
        <taxon>Araneomorphae</taxon>
        <taxon>Entelegynae</taxon>
        <taxon>Eresoidea</taxon>
        <taxon>Eresidae</taxon>
        <taxon>Stegodyphus</taxon>
    </lineage>
</organism>
<feature type="region of interest" description="Disordered" evidence="1">
    <location>
        <begin position="609"/>
        <end position="642"/>
    </location>
</feature>
<dbReference type="OMA" id="SDFSWAD"/>
<accession>A0A087TUH9</accession>
<dbReference type="Pfam" id="PF15249">
    <property type="entry name" value="GLTSCR1"/>
    <property type="match status" value="1"/>
</dbReference>
<evidence type="ECO:0000256" key="1">
    <source>
        <dbReference type="SAM" id="MobiDB-lite"/>
    </source>
</evidence>
<dbReference type="STRING" id="407821.A0A087TUH9"/>
<name>A0A087TUH9_STEMI</name>